<organism evidence="2 3">
    <name type="scientific">Steinernema hermaphroditum</name>
    <dbReference type="NCBI Taxonomy" id="289476"/>
    <lineage>
        <taxon>Eukaryota</taxon>
        <taxon>Metazoa</taxon>
        <taxon>Ecdysozoa</taxon>
        <taxon>Nematoda</taxon>
        <taxon>Chromadorea</taxon>
        <taxon>Rhabditida</taxon>
        <taxon>Tylenchina</taxon>
        <taxon>Panagrolaimomorpha</taxon>
        <taxon>Strongyloidoidea</taxon>
        <taxon>Steinernematidae</taxon>
        <taxon>Steinernema</taxon>
    </lineage>
</organism>
<evidence type="ECO:0000313" key="3">
    <source>
        <dbReference type="Proteomes" id="UP001175271"/>
    </source>
</evidence>
<evidence type="ECO:0000256" key="1">
    <source>
        <dbReference type="SAM" id="MobiDB-lite"/>
    </source>
</evidence>
<accession>A0AA39HSI2</accession>
<feature type="compositionally biased region" description="Basic and acidic residues" evidence="1">
    <location>
        <begin position="187"/>
        <end position="203"/>
    </location>
</feature>
<feature type="region of interest" description="Disordered" evidence="1">
    <location>
        <begin position="163"/>
        <end position="204"/>
    </location>
</feature>
<name>A0AA39HSI2_9BILA</name>
<dbReference type="EMBL" id="JAUCMV010000003">
    <property type="protein sequence ID" value="KAK0410034.1"/>
    <property type="molecule type" value="Genomic_DNA"/>
</dbReference>
<evidence type="ECO:0000313" key="2">
    <source>
        <dbReference type="EMBL" id="KAK0410034.1"/>
    </source>
</evidence>
<sequence length="247" mass="28852">MFDSADAGYDEPPVLQPEEPSSQPPVPVVRVCVPSRKLYQNRQQEQMFFGPVDPQYHFQQPVAFQGGFPVMQQMQREVNVVRVCIPNAQPIYQQQHYELQQRYGGATPVDISEGSVFVPPGMQVICPMTQQGRRRLVKRPPPPPTPLGFDHVPEAWRRHYRRGLVPMENDRPISAKRRKKQPPKQDNPVKEHVDEAQRAKEEQEMLQQKMAELQSEVYRRRQLIIMEVYRRSGSDYNYEKSMTEQLQ</sequence>
<gene>
    <name evidence="2" type="ORF">QR680_004906</name>
</gene>
<comment type="caution">
    <text evidence="2">The sequence shown here is derived from an EMBL/GenBank/DDBJ whole genome shotgun (WGS) entry which is preliminary data.</text>
</comment>
<protein>
    <submittedName>
        <fullName evidence="2">Uncharacterized protein</fullName>
    </submittedName>
</protein>
<dbReference type="AlphaFoldDB" id="A0AA39HSI2"/>
<feature type="compositionally biased region" description="Low complexity" evidence="1">
    <location>
        <begin position="11"/>
        <end position="21"/>
    </location>
</feature>
<dbReference type="Proteomes" id="UP001175271">
    <property type="component" value="Unassembled WGS sequence"/>
</dbReference>
<keyword evidence="3" id="KW-1185">Reference proteome</keyword>
<feature type="region of interest" description="Disordered" evidence="1">
    <location>
        <begin position="1"/>
        <end position="26"/>
    </location>
</feature>
<proteinExistence type="predicted"/>
<reference evidence="2" key="1">
    <citation type="submission" date="2023-06" db="EMBL/GenBank/DDBJ databases">
        <title>Genomic analysis of the entomopathogenic nematode Steinernema hermaphroditum.</title>
        <authorList>
            <person name="Schwarz E.M."/>
            <person name="Heppert J.K."/>
            <person name="Baniya A."/>
            <person name="Schwartz H.T."/>
            <person name="Tan C.-H."/>
            <person name="Antoshechkin I."/>
            <person name="Sternberg P.W."/>
            <person name="Goodrich-Blair H."/>
            <person name="Dillman A.R."/>
        </authorList>
    </citation>
    <scope>NUCLEOTIDE SEQUENCE</scope>
    <source>
        <strain evidence="2">PS9179</strain>
        <tissue evidence="2">Whole animal</tissue>
    </source>
</reference>